<reference evidence="6" key="1">
    <citation type="submission" date="2022-11" db="EMBL/GenBank/DDBJ databases">
        <title>Centuries of genome instability and evolution in soft-shell clam transmissible cancer (bioRxiv).</title>
        <authorList>
            <person name="Hart S.F.M."/>
            <person name="Yonemitsu M.A."/>
            <person name="Giersch R.M."/>
            <person name="Beal B.F."/>
            <person name="Arriagada G."/>
            <person name="Davis B.W."/>
            <person name="Ostrander E.A."/>
            <person name="Goff S.P."/>
            <person name="Metzger M.J."/>
        </authorList>
    </citation>
    <scope>NUCLEOTIDE SEQUENCE</scope>
    <source>
        <strain evidence="6">MELC-2E11</strain>
        <tissue evidence="6">Siphon/mantle</tissue>
    </source>
</reference>
<evidence type="ECO:0000256" key="2">
    <source>
        <dbReference type="ARBA" id="ARBA00022692"/>
    </source>
</evidence>
<dbReference type="InterPro" id="IPR000832">
    <property type="entry name" value="GPCR_2_secretin-like"/>
</dbReference>
<dbReference type="PANTHER" id="PTHR45902:SF4">
    <property type="entry name" value="G-PROTEIN COUPLED RECEPTORS FAMILY 2 PROFILE 2 DOMAIN-CONTAINING PROTEIN"/>
    <property type="match status" value="1"/>
</dbReference>
<feature type="transmembrane region" description="Helical" evidence="5">
    <location>
        <begin position="188"/>
        <end position="212"/>
    </location>
</feature>
<feature type="transmembrane region" description="Helical" evidence="5">
    <location>
        <begin position="162"/>
        <end position="182"/>
    </location>
</feature>
<name>A0ABY7EPI8_MYAAR</name>
<evidence type="ECO:0000313" key="6">
    <source>
        <dbReference type="EMBL" id="WAR09086.1"/>
    </source>
</evidence>
<dbReference type="EMBL" id="CP111017">
    <property type="protein sequence ID" value="WAR09086.1"/>
    <property type="molecule type" value="Genomic_DNA"/>
</dbReference>
<evidence type="ECO:0000256" key="3">
    <source>
        <dbReference type="ARBA" id="ARBA00022989"/>
    </source>
</evidence>
<dbReference type="Gene3D" id="1.20.1070.10">
    <property type="entry name" value="Rhodopsin 7-helix transmembrane proteins"/>
    <property type="match status" value="2"/>
</dbReference>
<organism evidence="6 7">
    <name type="scientific">Mya arenaria</name>
    <name type="common">Soft-shell clam</name>
    <dbReference type="NCBI Taxonomy" id="6604"/>
    <lineage>
        <taxon>Eukaryota</taxon>
        <taxon>Metazoa</taxon>
        <taxon>Spiralia</taxon>
        <taxon>Lophotrochozoa</taxon>
        <taxon>Mollusca</taxon>
        <taxon>Bivalvia</taxon>
        <taxon>Autobranchia</taxon>
        <taxon>Heteroconchia</taxon>
        <taxon>Euheterodonta</taxon>
        <taxon>Imparidentia</taxon>
        <taxon>Neoheterodontei</taxon>
        <taxon>Myida</taxon>
        <taxon>Myoidea</taxon>
        <taxon>Myidae</taxon>
        <taxon>Mya</taxon>
    </lineage>
</organism>
<protein>
    <submittedName>
        <fullName evidence="6">AGRG2-like protein</fullName>
    </submittedName>
</protein>
<evidence type="ECO:0000256" key="1">
    <source>
        <dbReference type="ARBA" id="ARBA00004141"/>
    </source>
</evidence>
<gene>
    <name evidence="6" type="ORF">MAR_019044</name>
</gene>
<evidence type="ECO:0000313" key="7">
    <source>
        <dbReference type="Proteomes" id="UP001164746"/>
    </source>
</evidence>
<keyword evidence="2 5" id="KW-0812">Transmembrane</keyword>
<dbReference type="InterPro" id="IPR053231">
    <property type="entry name" value="GPCR_LN-TM7"/>
</dbReference>
<accession>A0ABY7EPI8</accession>
<comment type="subcellular location">
    <subcellularLocation>
        <location evidence="1">Membrane</location>
        <topology evidence="1">Multi-pass membrane protein</topology>
    </subcellularLocation>
</comment>
<dbReference type="Proteomes" id="UP001164746">
    <property type="component" value="Chromosome 6"/>
</dbReference>
<sequence>MTPDIEPKPPATTGARKVSLTLLENPNLGTFFKDGKLINTRKCSYNEIYDIAYDKCREVICPPTTFPRKGRCVLQTIIENQMQQYSSRHNCTWTKLDPTDYIFTNDSNLFVLSAQETYNDSQLHQNGTDVFICLSTCFQCDSVHVVFNFDESKQYLSTIGHAISILSLLSTVIIYLAFPQLLNTPGKILLSMVVSLLLAQLFDITFFIFTAVHKARARKQEAVARRKKNTCSLLINIMLSLVMGLTWVFAFVANVAKSQFMWYLFVIFNTCQGLFIAIFFLCTRKVVHLVHEKYAVFSSTFRDRDNVCLAVHLQGHLNRSDIHMIKTTIC</sequence>
<evidence type="ECO:0000256" key="4">
    <source>
        <dbReference type="ARBA" id="ARBA00023136"/>
    </source>
</evidence>
<dbReference type="PANTHER" id="PTHR45902">
    <property type="entry name" value="LATROPHILIN RECEPTOR-LIKE PROTEIN A"/>
    <property type="match status" value="1"/>
</dbReference>
<keyword evidence="3 5" id="KW-1133">Transmembrane helix</keyword>
<feature type="transmembrane region" description="Helical" evidence="5">
    <location>
        <begin position="233"/>
        <end position="254"/>
    </location>
</feature>
<dbReference type="Pfam" id="PF00002">
    <property type="entry name" value="7tm_2"/>
    <property type="match status" value="2"/>
</dbReference>
<proteinExistence type="predicted"/>
<evidence type="ECO:0000256" key="5">
    <source>
        <dbReference type="SAM" id="Phobius"/>
    </source>
</evidence>
<keyword evidence="7" id="KW-1185">Reference proteome</keyword>
<feature type="transmembrane region" description="Helical" evidence="5">
    <location>
        <begin position="260"/>
        <end position="283"/>
    </location>
</feature>
<keyword evidence="4 5" id="KW-0472">Membrane</keyword>